<keyword evidence="1 4" id="KW-0489">Methyltransferase</keyword>
<sequence length="80" mass="8708">MHQRGYRDLTGQAPLKENLAAAIVQRSGWQPGAPMLDPMCGSGTLLIEAAMIASDRAPGLHRQHWGFTAWNGHNAELCVK</sequence>
<dbReference type="PANTHER" id="PTHR47313:SF1">
    <property type="entry name" value="RIBOSOMAL RNA LARGE SUBUNIT METHYLTRANSFERASE K_L"/>
    <property type="match status" value="1"/>
</dbReference>
<dbReference type="PANTHER" id="PTHR47313">
    <property type="entry name" value="RIBOSOMAL RNA LARGE SUBUNIT METHYLTRANSFERASE K/L"/>
    <property type="match status" value="1"/>
</dbReference>
<dbReference type="InterPro" id="IPR029063">
    <property type="entry name" value="SAM-dependent_MTases_sf"/>
</dbReference>
<evidence type="ECO:0000313" key="4">
    <source>
        <dbReference type="EMBL" id="VTR38966.1"/>
    </source>
</evidence>
<evidence type="ECO:0000256" key="2">
    <source>
        <dbReference type="ARBA" id="ARBA00022679"/>
    </source>
</evidence>
<dbReference type="InterPro" id="IPR000241">
    <property type="entry name" value="RlmKL-like_Mtase"/>
</dbReference>
<feature type="domain" description="Ribosomal RNA large subunit methyltransferase K/L-like methyltransferase" evidence="3">
    <location>
        <begin position="4"/>
        <end position="67"/>
    </location>
</feature>
<dbReference type="AlphaFoldDB" id="A0A4U9UY58"/>
<dbReference type="EC" id="2.1.1.173" evidence="4"/>
<evidence type="ECO:0000256" key="1">
    <source>
        <dbReference type="ARBA" id="ARBA00022603"/>
    </source>
</evidence>
<dbReference type="SUPFAM" id="SSF53335">
    <property type="entry name" value="S-adenosyl-L-methionine-dependent methyltransferases"/>
    <property type="match status" value="1"/>
</dbReference>
<name>A0A4U9UY58_SERFO</name>
<evidence type="ECO:0000259" key="3">
    <source>
        <dbReference type="Pfam" id="PF01170"/>
    </source>
</evidence>
<dbReference type="InterPro" id="IPR053943">
    <property type="entry name" value="RlmKL-like_Mtase_CS"/>
</dbReference>
<organism evidence="4">
    <name type="scientific">Serratia fonticola</name>
    <dbReference type="NCBI Taxonomy" id="47917"/>
    <lineage>
        <taxon>Bacteria</taxon>
        <taxon>Pseudomonadati</taxon>
        <taxon>Pseudomonadota</taxon>
        <taxon>Gammaproteobacteria</taxon>
        <taxon>Enterobacterales</taxon>
        <taxon>Yersiniaceae</taxon>
        <taxon>Serratia</taxon>
    </lineage>
</organism>
<dbReference type="GO" id="GO:0070043">
    <property type="term" value="F:rRNA (guanine-N7-)-methyltransferase activity"/>
    <property type="evidence" value="ECO:0007669"/>
    <property type="project" value="TreeGrafter"/>
</dbReference>
<gene>
    <name evidence="4" type="primary">rlmL_1</name>
    <name evidence="4" type="ORF">NCTC12965_04304</name>
</gene>
<reference evidence="4" key="1">
    <citation type="submission" date="2019-05" db="EMBL/GenBank/DDBJ databases">
        <authorList>
            <consortium name="Pathogen Informatics"/>
        </authorList>
    </citation>
    <scope>NUCLEOTIDE SEQUENCE [LARGE SCALE GENOMIC DNA]</scope>
    <source>
        <strain evidence="4">NCTC12965</strain>
    </source>
</reference>
<keyword evidence="2 4" id="KW-0808">Transferase</keyword>
<dbReference type="GO" id="GO:0052915">
    <property type="term" value="F:23S rRNA (guanine(2445)-N(2))-methyltransferase activity"/>
    <property type="evidence" value="ECO:0007669"/>
    <property type="project" value="UniProtKB-EC"/>
</dbReference>
<dbReference type="EMBL" id="CABEEZ010000096">
    <property type="protein sequence ID" value="VTR38966.1"/>
    <property type="molecule type" value="Genomic_DNA"/>
</dbReference>
<proteinExistence type="predicted"/>
<dbReference type="PROSITE" id="PS01261">
    <property type="entry name" value="UPF0020"/>
    <property type="match status" value="1"/>
</dbReference>
<protein>
    <submittedName>
        <fullName evidence="4">Ribosomal RNA large subunit methyltransferase L</fullName>
        <ecNumber evidence="4">2.1.1.173</ecNumber>
    </submittedName>
</protein>
<dbReference type="Gene3D" id="3.40.50.150">
    <property type="entry name" value="Vaccinia Virus protein VP39"/>
    <property type="match status" value="1"/>
</dbReference>
<dbReference type="Pfam" id="PF01170">
    <property type="entry name" value="UPF0020"/>
    <property type="match status" value="1"/>
</dbReference>
<accession>A0A4U9UY58</accession>